<comment type="caution">
    <text evidence="11">The sequence shown here is derived from an EMBL/GenBank/DDBJ whole genome shotgun (WGS) entry which is preliminary data.</text>
</comment>
<feature type="transmembrane region" description="Helical" evidence="8">
    <location>
        <begin position="47"/>
        <end position="68"/>
    </location>
</feature>
<dbReference type="Pfam" id="PF00211">
    <property type="entry name" value="Guanylate_cyc"/>
    <property type="match status" value="1"/>
</dbReference>
<dbReference type="InterPro" id="IPR001054">
    <property type="entry name" value="A/G_cyclase"/>
</dbReference>
<feature type="compositionally biased region" description="Acidic residues" evidence="7">
    <location>
        <begin position="1381"/>
        <end position="1393"/>
    </location>
</feature>
<feature type="transmembrane region" description="Helical" evidence="8">
    <location>
        <begin position="228"/>
        <end position="247"/>
    </location>
</feature>
<feature type="transmembrane region" description="Helical" evidence="8">
    <location>
        <begin position="109"/>
        <end position="133"/>
    </location>
</feature>
<feature type="transmembrane region" description="Helical" evidence="8">
    <location>
        <begin position="186"/>
        <end position="216"/>
    </location>
</feature>
<dbReference type="NCBIfam" id="TIGR00229">
    <property type="entry name" value="sensory_box"/>
    <property type="match status" value="1"/>
</dbReference>
<dbReference type="CDD" id="cd07302">
    <property type="entry name" value="CHD"/>
    <property type="match status" value="1"/>
</dbReference>
<sequence>MNAIDASVASQSETSRRSEIKTANGGFASKNFDPFFDFITQFIHPHFLFYLVYIIMISIQIVYVSMWIHSTTFWVFVNDDKKTHSFSDLARIIHYIAPFSPIYKSPKDYLIPFVVFTIIVFIVIIQIIFQILFYKRRRRFSKVILFPTRIMIELVIPIMLIPIAHLTGHSFYYITEKGTTKEPQMYFYFVFGLIEFLICIIIFYYSASIIGVSAYISPSPLSVFDHKPYVYLIMSTSLFTILETCFLRFPAWVIHPLAVLHIVLTVIIAYLLTFQPFTSYKWNCYFLTIVIFSIFLDFLKLVSNFFDFFEIFKDKENGNNTILVINIICFFLLLIASIVISVVYSYLRFKKMKKNLTVNNDNDDDGMPTYSSISEDEKNYIFYKLNLDRSESTALSVLYFVIQNNIVQYLDFSLIKFILNSHKSTKALMQCMRCLSYFPSNSRYLNMLFAIIVKKRDTKFTHHFFIYQIQKIKMFRQSSSSLTACEKLNELIERTKEIEEVVISFWKVNPDSNQKDRLKIVNDHGVDVTYLYQLQDRVGKTRSLWEEALFDFPNSIHYRKEFCHFAIECETKFSEAIKNKHKSDMIESGKNFNVDILFRLFVKTFPNYLKKNILDYKGNFITISKKQSGADSSTSSSSNNSKENSMASFTSMIDGEIEEELGRTLITHSRIRLSLQHATETKKAKRLPSVIFVSIFLFILGLVLAVFIFIYFNNYFNSRSRSMKRIETINKILLYTYTSALLTFYKWGNITDQIHIDEFIRDLEKKDKINESPLLVSDNYDENIVHFNVLSRETFSEYLIDISKLSGEGVDVFKYAATLFEETTPLYYCNATSVIPPIYRNLKTALLFIFMSESLVANLNSSNIHNMLSENIDYCHILSNLMNIYVSFQKTRELLILMDENDSNTDTKSIYKIKLSLSIAYAIITVFLSVIFYFLYIREIMYFVQLLLTLPMEAKINAMAPLKNDGGNKSKSDVNSDEIEFAMNAKGNEPDKKGKISIPLVYCVLIFMCFAVNIVLTYLQLENVQTYNQKYHFLSNWLMNGRYRKVIIVRLTDWIMHLVMADNSLIKGSYFFNKSAFPSLITRNFFELNDNTNKMLEGHDGIPSSNGEDHEIDVLTYMESCETNESDPSYHEMYQCGSLRNILIFFTNGINEMIANAETYNDRIDYRNDEVSAQLLHLVTDHAIPRLNVIDDRWDAVSEGYRQAFKKLHTIFLCCSIIIVLIAFVLMIRLIFILNEAYISCLMLLRRVSPIAIVNDDALVNYLLNRTHAKNESNSSTDQGILKNSQDAIICLSSTGIIEMVNPSVSKIFGFTPEQLLGQPISTSLFDEKSGSTVTNKIFLMTNKQCPLSYEDHVTCITDDNTEIPCQIMILGMTSNNDIDNNNDEIDEAEDDEEKKKKKWEKNSNIESFVVILRDETEMINHQKVAEEAKKQSEQLLYQILPRSIVVRLNQGEKDISFTVPSATIMFIDIAKFSDYASTLTPQEIMGNLSAIMGGYDDAIAKYDMLLKIKLIGDVYMCAGGLFNPDDQPSSHAEQMVRFGLDALQNIEDMNVKLNAVLSVRIGINTGGPLIAGVLGTDKPTFDIIGDPINIASRLQSTDYPGKIQISQETYELVKELDFSIEPRGEVYLKGKGNRPAYIVSQHNGMNFSLSQFGEDSNNSIMKLGSFTG</sequence>
<evidence type="ECO:0000256" key="6">
    <source>
        <dbReference type="ARBA" id="ARBA00023239"/>
    </source>
</evidence>
<keyword evidence="12" id="KW-1185">Reference proteome</keyword>
<keyword evidence="5 8" id="KW-0472">Membrane</keyword>
<evidence type="ECO:0000256" key="5">
    <source>
        <dbReference type="ARBA" id="ARBA00023136"/>
    </source>
</evidence>
<accession>A0ABR2GWG9</accession>
<feature type="domain" description="Guanylate cyclase" evidence="10">
    <location>
        <begin position="1464"/>
        <end position="1596"/>
    </location>
</feature>
<dbReference type="InterPro" id="IPR035965">
    <property type="entry name" value="PAS-like_dom_sf"/>
</dbReference>
<keyword evidence="4 8" id="KW-1133">Transmembrane helix</keyword>
<dbReference type="InterPro" id="IPR029787">
    <property type="entry name" value="Nucleotide_cyclase"/>
</dbReference>
<evidence type="ECO:0000256" key="2">
    <source>
        <dbReference type="ARBA" id="ARBA00022692"/>
    </source>
</evidence>
<gene>
    <name evidence="11" type="ORF">M9Y10_035685</name>
</gene>
<evidence type="ECO:0000256" key="7">
    <source>
        <dbReference type="SAM" id="MobiDB-lite"/>
    </source>
</evidence>
<evidence type="ECO:0000313" key="11">
    <source>
        <dbReference type="EMBL" id="KAK8838264.1"/>
    </source>
</evidence>
<dbReference type="PROSITE" id="PS50125">
    <property type="entry name" value="GUANYLATE_CYCLASE_2"/>
    <property type="match status" value="1"/>
</dbReference>
<evidence type="ECO:0000256" key="1">
    <source>
        <dbReference type="ARBA" id="ARBA00004370"/>
    </source>
</evidence>
<name>A0ABR2GWG9_9EUKA</name>
<dbReference type="SMART" id="SM00091">
    <property type="entry name" value="PAS"/>
    <property type="match status" value="1"/>
</dbReference>
<feature type="transmembrane region" description="Helical" evidence="8">
    <location>
        <begin position="690"/>
        <end position="712"/>
    </location>
</feature>
<dbReference type="PANTHER" id="PTHR11920:SF335">
    <property type="entry name" value="GUANYLATE CYCLASE"/>
    <property type="match status" value="1"/>
</dbReference>
<feature type="transmembrane region" description="Helical" evidence="8">
    <location>
        <begin position="322"/>
        <end position="347"/>
    </location>
</feature>
<feature type="transmembrane region" description="Helical" evidence="8">
    <location>
        <begin position="253"/>
        <end position="272"/>
    </location>
</feature>
<evidence type="ECO:0000259" key="9">
    <source>
        <dbReference type="PROSITE" id="PS50112"/>
    </source>
</evidence>
<dbReference type="SMART" id="SM00044">
    <property type="entry name" value="CYCc"/>
    <property type="match status" value="1"/>
</dbReference>
<feature type="transmembrane region" description="Helical" evidence="8">
    <location>
        <begin position="918"/>
        <end position="937"/>
    </location>
</feature>
<dbReference type="PANTHER" id="PTHR11920">
    <property type="entry name" value="GUANYLYL CYCLASE"/>
    <property type="match status" value="1"/>
</dbReference>
<dbReference type="InterPro" id="IPR050401">
    <property type="entry name" value="Cyclic_nucleotide_synthase"/>
</dbReference>
<evidence type="ECO:0000256" key="3">
    <source>
        <dbReference type="ARBA" id="ARBA00022741"/>
    </source>
</evidence>
<feature type="transmembrane region" description="Helical" evidence="8">
    <location>
        <begin position="996"/>
        <end position="1019"/>
    </location>
</feature>
<dbReference type="Gene3D" id="3.30.70.1230">
    <property type="entry name" value="Nucleotide cyclase"/>
    <property type="match status" value="1"/>
</dbReference>
<dbReference type="CDD" id="cd00130">
    <property type="entry name" value="PAS"/>
    <property type="match status" value="1"/>
</dbReference>
<evidence type="ECO:0000256" key="4">
    <source>
        <dbReference type="ARBA" id="ARBA00022989"/>
    </source>
</evidence>
<dbReference type="InterPro" id="IPR000014">
    <property type="entry name" value="PAS"/>
</dbReference>
<feature type="region of interest" description="Disordered" evidence="7">
    <location>
        <begin position="627"/>
        <end position="646"/>
    </location>
</feature>
<feature type="transmembrane region" description="Helical" evidence="8">
    <location>
        <begin position="1211"/>
        <end position="1234"/>
    </location>
</feature>
<protein>
    <recommendedName>
        <fullName evidence="13">Adenylate and Guanylate cyclase catalytic domain containing protein</fullName>
    </recommendedName>
</protein>
<organism evidence="11 12">
    <name type="scientific">Tritrichomonas musculus</name>
    <dbReference type="NCBI Taxonomy" id="1915356"/>
    <lineage>
        <taxon>Eukaryota</taxon>
        <taxon>Metamonada</taxon>
        <taxon>Parabasalia</taxon>
        <taxon>Tritrichomonadida</taxon>
        <taxon>Tritrichomonadidae</taxon>
        <taxon>Tritrichomonas</taxon>
    </lineage>
</organism>
<keyword evidence="6" id="KW-0456">Lyase</keyword>
<keyword evidence="3" id="KW-0547">Nucleotide-binding</keyword>
<feature type="domain" description="PAS" evidence="9">
    <location>
        <begin position="1281"/>
        <end position="1345"/>
    </location>
</feature>
<feature type="transmembrane region" description="Helical" evidence="8">
    <location>
        <begin position="732"/>
        <end position="748"/>
    </location>
</feature>
<dbReference type="Pfam" id="PF13426">
    <property type="entry name" value="PAS_9"/>
    <property type="match status" value="1"/>
</dbReference>
<feature type="transmembrane region" description="Helical" evidence="8">
    <location>
        <begin position="284"/>
        <end position="302"/>
    </location>
</feature>
<dbReference type="SUPFAM" id="SSF55073">
    <property type="entry name" value="Nucleotide cyclase"/>
    <property type="match status" value="1"/>
</dbReference>
<dbReference type="EMBL" id="JAPFFF010000056">
    <property type="protein sequence ID" value="KAK8838264.1"/>
    <property type="molecule type" value="Genomic_DNA"/>
</dbReference>
<keyword evidence="2 8" id="KW-0812">Transmembrane</keyword>
<evidence type="ECO:0000256" key="8">
    <source>
        <dbReference type="SAM" id="Phobius"/>
    </source>
</evidence>
<feature type="transmembrane region" description="Helical" evidence="8">
    <location>
        <begin position="154"/>
        <end position="174"/>
    </location>
</feature>
<evidence type="ECO:0000259" key="10">
    <source>
        <dbReference type="PROSITE" id="PS50125"/>
    </source>
</evidence>
<dbReference type="Proteomes" id="UP001470230">
    <property type="component" value="Unassembled WGS sequence"/>
</dbReference>
<dbReference type="Gene3D" id="3.30.450.20">
    <property type="entry name" value="PAS domain"/>
    <property type="match status" value="1"/>
</dbReference>
<feature type="region of interest" description="Disordered" evidence="7">
    <location>
        <begin position="1377"/>
        <end position="1399"/>
    </location>
</feature>
<reference evidence="11 12" key="1">
    <citation type="submission" date="2024-04" db="EMBL/GenBank/DDBJ databases">
        <title>Tritrichomonas musculus Genome.</title>
        <authorList>
            <person name="Alves-Ferreira E."/>
            <person name="Grigg M."/>
            <person name="Lorenzi H."/>
            <person name="Galac M."/>
        </authorList>
    </citation>
    <scope>NUCLEOTIDE SEQUENCE [LARGE SCALE GENOMIC DNA]</scope>
    <source>
        <strain evidence="11 12">EAF2021</strain>
    </source>
</reference>
<evidence type="ECO:0008006" key="13">
    <source>
        <dbReference type="Google" id="ProtNLM"/>
    </source>
</evidence>
<evidence type="ECO:0000313" key="12">
    <source>
        <dbReference type="Proteomes" id="UP001470230"/>
    </source>
</evidence>
<dbReference type="SUPFAM" id="SSF55785">
    <property type="entry name" value="PYP-like sensor domain (PAS domain)"/>
    <property type="match status" value="1"/>
</dbReference>
<proteinExistence type="predicted"/>
<comment type="subcellular location">
    <subcellularLocation>
        <location evidence="1">Membrane</location>
    </subcellularLocation>
</comment>
<dbReference type="PROSITE" id="PS50112">
    <property type="entry name" value="PAS"/>
    <property type="match status" value="1"/>
</dbReference>